<dbReference type="EMBL" id="VFYP01000001">
    <property type="protein sequence ID" value="TPP10894.1"/>
    <property type="molecule type" value="Genomic_DNA"/>
</dbReference>
<proteinExistence type="predicted"/>
<accession>A0A504U774</accession>
<sequence length="228" mass="25444">MLRVLVALALCLPIAGCDLFGFHDWEWRQKLTVSVMTPEGLKTGSAVVSVNVYDRPSWWGLGDFRGAGATSLSGEAVTVDLGNGRYLFALLSNYSHETARETFISKEEQPRTKAQAIAVYDRLEKMRGLRELAPENYPLLVTFDDMNDPTTVRRVDPSNLSDSFGPGYRLNAITLSITHESVTEGRVEKLLGWLKERAVMENPGWSNLPLESRRAISELLSHFPSLTN</sequence>
<comment type="caution">
    <text evidence="1">The sequence shown here is derived from an EMBL/GenBank/DDBJ whole genome shotgun (WGS) entry which is preliminary data.</text>
</comment>
<evidence type="ECO:0000313" key="1">
    <source>
        <dbReference type="EMBL" id="TPP10894.1"/>
    </source>
</evidence>
<dbReference type="RefSeq" id="WP_140827211.1">
    <property type="nucleotide sequence ID" value="NZ_VFYP01000001.1"/>
</dbReference>
<protein>
    <submittedName>
        <fullName evidence="1">Uncharacterized protein</fullName>
    </submittedName>
</protein>
<gene>
    <name evidence="1" type="ORF">FJQ55_08655</name>
</gene>
<dbReference type="OrthoDB" id="7428686at2"/>
<keyword evidence="2" id="KW-1185">Reference proteome</keyword>
<reference evidence="1 2" key="1">
    <citation type="submission" date="2019-06" db="EMBL/GenBank/DDBJ databases">
        <title>Rhizobium sp. CL12 isolated from roots of soybean.</title>
        <authorList>
            <person name="Wang C."/>
        </authorList>
    </citation>
    <scope>NUCLEOTIDE SEQUENCE [LARGE SCALE GENOMIC DNA]</scope>
    <source>
        <strain evidence="1 2">CL12</strain>
    </source>
</reference>
<evidence type="ECO:0000313" key="2">
    <source>
        <dbReference type="Proteomes" id="UP000316429"/>
    </source>
</evidence>
<organism evidence="1 2">
    <name type="scientific">Rhizobium glycinendophyticum</name>
    <dbReference type="NCBI Taxonomy" id="2589807"/>
    <lineage>
        <taxon>Bacteria</taxon>
        <taxon>Pseudomonadati</taxon>
        <taxon>Pseudomonadota</taxon>
        <taxon>Alphaproteobacteria</taxon>
        <taxon>Hyphomicrobiales</taxon>
        <taxon>Rhizobiaceae</taxon>
        <taxon>Rhizobium/Agrobacterium group</taxon>
        <taxon>Rhizobium</taxon>
    </lineage>
</organism>
<name>A0A504U774_9HYPH</name>
<dbReference type="Proteomes" id="UP000316429">
    <property type="component" value="Unassembled WGS sequence"/>
</dbReference>
<dbReference type="AlphaFoldDB" id="A0A504U774"/>